<proteinExistence type="predicted"/>
<keyword evidence="3" id="KW-1185">Reference proteome</keyword>
<dbReference type="RefSeq" id="WP_169226435.1">
    <property type="nucleotide sequence ID" value="NZ_JABBGC010000002.1"/>
</dbReference>
<evidence type="ECO:0000259" key="1">
    <source>
        <dbReference type="Pfam" id="PF12867"/>
    </source>
</evidence>
<sequence length="146" mass="16738">MLTEILINLFERDLSRLEDEIAAYDTEEAIWRVQEGIKNSAGNLCLHLCGNLQHFIGAVLGQSGYVRNREREFADKNVPRQELLALVGVTRRVVLTVIVGLTPETLAKTYPERVLGEMTTNHFLVHLYGHLNYHLGQINYHRRLTQ</sequence>
<evidence type="ECO:0000313" key="3">
    <source>
        <dbReference type="Proteomes" id="UP000583266"/>
    </source>
</evidence>
<comment type="caution">
    <text evidence="2">The sequence shown here is derived from an EMBL/GenBank/DDBJ whole genome shotgun (WGS) entry which is preliminary data.</text>
</comment>
<name>A0A848GPR5_9BACT</name>
<dbReference type="SUPFAM" id="SSF109854">
    <property type="entry name" value="DinB/YfiT-like putative metalloenzymes"/>
    <property type="match status" value="1"/>
</dbReference>
<gene>
    <name evidence="2" type="ORF">HHL17_19270</name>
</gene>
<dbReference type="Proteomes" id="UP000583266">
    <property type="component" value="Unassembled WGS sequence"/>
</dbReference>
<reference evidence="2 3" key="1">
    <citation type="submission" date="2020-04" db="EMBL/GenBank/DDBJ databases">
        <title>Chitinophaga sp. G-6-1-13 sp. nov., isolated from soil.</title>
        <authorList>
            <person name="Dahal R.H."/>
            <person name="Chaudhary D.K."/>
        </authorList>
    </citation>
    <scope>NUCLEOTIDE SEQUENCE [LARGE SCALE GENOMIC DNA]</scope>
    <source>
        <strain evidence="2 3">G-6-1-13</strain>
    </source>
</reference>
<dbReference type="InterPro" id="IPR034660">
    <property type="entry name" value="DinB/YfiT-like"/>
</dbReference>
<evidence type="ECO:0000313" key="2">
    <source>
        <dbReference type="EMBL" id="NML39349.1"/>
    </source>
</evidence>
<protein>
    <submittedName>
        <fullName evidence="2">DinB family protein</fullName>
    </submittedName>
</protein>
<organism evidence="2 3">
    <name type="scientific">Chitinophaga fulva</name>
    <dbReference type="NCBI Taxonomy" id="2728842"/>
    <lineage>
        <taxon>Bacteria</taxon>
        <taxon>Pseudomonadati</taxon>
        <taxon>Bacteroidota</taxon>
        <taxon>Chitinophagia</taxon>
        <taxon>Chitinophagales</taxon>
        <taxon>Chitinophagaceae</taxon>
        <taxon>Chitinophaga</taxon>
    </lineage>
</organism>
<feature type="domain" description="DinB-like" evidence="1">
    <location>
        <begin position="10"/>
        <end position="138"/>
    </location>
</feature>
<dbReference type="AlphaFoldDB" id="A0A848GPR5"/>
<dbReference type="InterPro" id="IPR024775">
    <property type="entry name" value="DinB-like"/>
</dbReference>
<accession>A0A848GPR5</accession>
<dbReference type="Gene3D" id="1.20.120.450">
    <property type="entry name" value="dinb family like domain"/>
    <property type="match status" value="1"/>
</dbReference>
<dbReference type="Pfam" id="PF12867">
    <property type="entry name" value="DinB_2"/>
    <property type="match status" value="1"/>
</dbReference>
<dbReference type="EMBL" id="JABBGC010000002">
    <property type="protein sequence ID" value="NML39349.1"/>
    <property type="molecule type" value="Genomic_DNA"/>
</dbReference>